<feature type="transmembrane region" description="Helical" evidence="7">
    <location>
        <begin position="441"/>
        <end position="464"/>
    </location>
</feature>
<reference evidence="9 10" key="1">
    <citation type="submission" date="2017-07" db="EMBL/GenBank/DDBJ databases">
        <title>A draft genome sequence of Gluconacetobacter entanii LTH 4560.</title>
        <authorList>
            <person name="Skraban J."/>
            <person name="Cleenwerck I."/>
            <person name="Vandamme P."/>
            <person name="Trcek J."/>
        </authorList>
    </citation>
    <scope>NUCLEOTIDE SEQUENCE [LARGE SCALE GENOMIC DNA]</scope>
    <source>
        <strain evidence="9 10">LTH 4560</strain>
    </source>
</reference>
<evidence type="ECO:0000256" key="7">
    <source>
        <dbReference type="SAM" id="Phobius"/>
    </source>
</evidence>
<accession>A0A318PNT6</accession>
<feature type="transmembrane region" description="Helical" evidence="7">
    <location>
        <begin position="117"/>
        <end position="135"/>
    </location>
</feature>
<evidence type="ECO:0000256" key="2">
    <source>
        <dbReference type="ARBA" id="ARBA00022475"/>
    </source>
</evidence>
<comment type="caution">
    <text evidence="9">The sequence shown here is derived from an EMBL/GenBank/DDBJ whole genome shotgun (WGS) entry which is preliminary data.</text>
</comment>
<feature type="transmembrane region" description="Helical" evidence="7">
    <location>
        <begin position="509"/>
        <end position="527"/>
    </location>
</feature>
<evidence type="ECO:0000313" key="9">
    <source>
        <dbReference type="EMBL" id="PYD61648.1"/>
    </source>
</evidence>
<comment type="subcellular location">
    <subcellularLocation>
        <location evidence="1">Cell membrane</location>
        <topology evidence="1">Multi-pass membrane protein</topology>
    </subcellularLocation>
</comment>
<dbReference type="Pfam" id="PF13515">
    <property type="entry name" value="FUSC_2"/>
    <property type="match status" value="1"/>
</dbReference>
<name>A0A318PNT6_9PROT</name>
<gene>
    <name evidence="9" type="ORF">CFR72_14115</name>
</gene>
<feature type="transmembrane region" description="Helical" evidence="7">
    <location>
        <begin position="397"/>
        <end position="421"/>
    </location>
</feature>
<dbReference type="OrthoDB" id="7491335at2"/>
<dbReference type="AlphaFoldDB" id="A0A318PNT6"/>
<dbReference type="PANTHER" id="PTHR30509">
    <property type="entry name" value="P-HYDROXYBENZOIC ACID EFFLUX PUMP SUBUNIT-RELATED"/>
    <property type="match status" value="1"/>
</dbReference>
<evidence type="ECO:0000256" key="1">
    <source>
        <dbReference type="ARBA" id="ARBA00004651"/>
    </source>
</evidence>
<feature type="transmembrane region" description="Helical" evidence="7">
    <location>
        <begin position="142"/>
        <end position="160"/>
    </location>
</feature>
<evidence type="ECO:0000256" key="5">
    <source>
        <dbReference type="ARBA" id="ARBA00023136"/>
    </source>
</evidence>
<keyword evidence="4 7" id="KW-1133">Transmembrane helix</keyword>
<evidence type="ECO:0000259" key="8">
    <source>
        <dbReference type="Pfam" id="PF13515"/>
    </source>
</evidence>
<evidence type="ECO:0000256" key="6">
    <source>
        <dbReference type="ARBA" id="ARBA00043993"/>
    </source>
</evidence>
<dbReference type="GO" id="GO:0005886">
    <property type="term" value="C:plasma membrane"/>
    <property type="evidence" value="ECO:0007669"/>
    <property type="project" value="UniProtKB-SubCell"/>
</dbReference>
<evidence type="ECO:0000256" key="3">
    <source>
        <dbReference type="ARBA" id="ARBA00022692"/>
    </source>
</evidence>
<dbReference type="RefSeq" id="WP_110914552.1">
    <property type="nucleotide sequence ID" value="NZ_NKUF01000049.1"/>
</dbReference>
<dbReference type="EMBL" id="NKUF01000049">
    <property type="protein sequence ID" value="PYD61648.1"/>
    <property type="molecule type" value="Genomic_DNA"/>
</dbReference>
<feature type="transmembrane region" description="Helical" evidence="7">
    <location>
        <begin position="46"/>
        <end position="63"/>
    </location>
</feature>
<sequence length="686" mass="73722">MKTKLRPRPSGALRTLSRRMTPTPLTHWLGMRAISMAPEQIALREGLRAAVAVGIMMALALALDVPLMAWSAFAAFWTCLVDPGGPLAIRLRTLLTFGMVGTVLAAIMSMASGYGPIMAAPLLALIVLGCGLGRLRGATATQIGVLAAIVAVVAICYPMTPQGALGLAGLFALGAGWATLVCIVAWPVDAYAPLRRACAEIFREEGRMTRRMLRGRDVALSTGTRGSIGAHRREIRSRIERTRTRIEILSPDAAGSQTRAALLPALEICDRIFVVLIAFEHAVVLTPASPTTRRILRHLQLLLERAARVVGHPAADMTALRRQIARIDTLCAHEDSLYGRGARTCAAALRDLLVALHETPGPLLPAGQDGRRAAQPGKWRDWPVAVRHATRLSVSVMVAYGITLAFALPFAYWAMMAVVVVMQPQGMTTLPRTIERVVGSIVGGLLAAIMGVVMPVWLILVMIFPLAAATIALRAVNYTLLVLFMTQLFVLVTDLVSPGVGWDVGLARSVNNIIGSLVGLAGCLLLWPERRGPGLAAQVADAFIANIRYAVLASGAHAAGREKIEQARRMAGTTSTRAEIQCQQTRLEGLRRSARLDRAEQILLALRQMAGRASVTWMERSLSPSSADAPFPARFEQVMRQMDWPDITAPPHALPTLDEMAGMLHLLDVTHGESRDVVASVPSGSA</sequence>
<dbReference type="PANTHER" id="PTHR30509:SF9">
    <property type="entry name" value="MULTIDRUG RESISTANCE PROTEIN MDTO"/>
    <property type="match status" value="1"/>
</dbReference>
<organism evidence="9 10">
    <name type="scientific">Gluconacetobacter entanii</name>
    <dbReference type="NCBI Taxonomy" id="108528"/>
    <lineage>
        <taxon>Bacteria</taxon>
        <taxon>Pseudomonadati</taxon>
        <taxon>Pseudomonadota</taxon>
        <taxon>Alphaproteobacteria</taxon>
        <taxon>Acetobacterales</taxon>
        <taxon>Acetobacteraceae</taxon>
        <taxon>Gluconacetobacter</taxon>
    </lineage>
</organism>
<dbReference type="Proteomes" id="UP000248301">
    <property type="component" value="Unassembled WGS sequence"/>
</dbReference>
<evidence type="ECO:0000256" key="4">
    <source>
        <dbReference type="ARBA" id="ARBA00022989"/>
    </source>
</evidence>
<evidence type="ECO:0000313" key="10">
    <source>
        <dbReference type="Proteomes" id="UP000248301"/>
    </source>
</evidence>
<feature type="transmembrane region" description="Helical" evidence="7">
    <location>
        <begin position="476"/>
        <end position="497"/>
    </location>
</feature>
<dbReference type="InterPro" id="IPR049453">
    <property type="entry name" value="Memb_transporter_dom"/>
</dbReference>
<protein>
    <recommendedName>
        <fullName evidence="8">Integral membrane bound transporter domain-containing protein</fullName>
    </recommendedName>
</protein>
<keyword evidence="5 7" id="KW-0472">Membrane</keyword>
<keyword evidence="2" id="KW-1003">Cell membrane</keyword>
<comment type="similarity">
    <text evidence="6">Belongs to the YccS/YhfK family.</text>
</comment>
<proteinExistence type="inferred from homology"/>
<keyword evidence="3 7" id="KW-0812">Transmembrane</keyword>
<feature type="transmembrane region" description="Helical" evidence="7">
    <location>
        <begin position="166"/>
        <end position="186"/>
    </location>
</feature>
<feature type="domain" description="Integral membrane bound transporter" evidence="8">
    <location>
        <begin position="399"/>
        <end position="521"/>
    </location>
</feature>